<sequence length="175" mass="20191">MKSKTYDYRLIYSFFIVISFSVLFSCKTAETRQGRFKNLPPDVSPDSPVSLQYNEELESDGQFRYVTVKDKTYMVGTRIPTNLDGVKYICPKYDMVIPYIPELNDLFEAGEFKEDHYKLPNSQVWTAHKPTKGTAYFHFITSNGGISQLDTPLARVYFVCVKVDPKDPSNKNRLK</sequence>
<gene>
    <name evidence="2" type="ORF">EHQ52_16345</name>
</gene>
<keyword evidence="1" id="KW-0472">Membrane</keyword>
<reference evidence="2" key="1">
    <citation type="journal article" date="2019" name="PLoS Negl. Trop. Dis.">
        <title>Revisiting the worldwide diversity of Leptospira species in the environment.</title>
        <authorList>
            <person name="Vincent A.T."/>
            <person name="Schiettekatte O."/>
            <person name="Bourhy P."/>
            <person name="Veyrier F.J."/>
            <person name="Picardeau M."/>
        </authorList>
    </citation>
    <scope>NUCLEOTIDE SEQUENCE [LARGE SCALE GENOMIC DNA]</scope>
    <source>
        <strain evidence="2">201800265</strain>
    </source>
</reference>
<evidence type="ECO:0000256" key="1">
    <source>
        <dbReference type="SAM" id="Phobius"/>
    </source>
</evidence>
<name>A0A4R9J407_9LEPT</name>
<keyword evidence="3" id="KW-1185">Reference proteome</keyword>
<organism evidence="2 3">
    <name type="scientific">Leptospira koniambonensis</name>
    <dbReference type="NCBI Taxonomy" id="2484950"/>
    <lineage>
        <taxon>Bacteria</taxon>
        <taxon>Pseudomonadati</taxon>
        <taxon>Spirochaetota</taxon>
        <taxon>Spirochaetia</taxon>
        <taxon>Leptospirales</taxon>
        <taxon>Leptospiraceae</taxon>
        <taxon>Leptospira</taxon>
    </lineage>
</organism>
<evidence type="ECO:0008006" key="4">
    <source>
        <dbReference type="Google" id="ProtNLM"/>
    </source>
</evidence>
<accession>A0A4R9J407</accession>
<dbReference type="EMBL" id="RQFY01000007">
    <property type="protein sequence ID" value="TGL31501.1"/>
    <property type="molecule type" value="Genomic_DNA"/>
</dbReference>
<dbReference type="Proteomes" id="UP000297871">
    <property type="component" value="Unassembled WGS sequence"/>
</dbReference>
<dbReference type="RefSeq" id="WP_135616245.1">
    <property type="nucleotide sequence ID" value="NZ_RQFY01000007.1"/>
</dbReference>
<keyword evidence="1" id="KW-1133">Transmembrane helix</keyword>
<evidence type="ECO:0000313" key="2">
    <source>
        <dbReference type="EMBL" id="TGL31501.1"/>
    </source>
</evidence>
<dbReference type="AlphaFoldDB" id="A0A4R9J407"/>
<evidence type="ECO:0000313" key="3">
    <source>
        <dbReference type="Proteomes" id="UP000297871"/>
    </source>
</evidence>
<dbReference type="PROSITE" id="PS51257">
    <property type="entry name" value="PROKAR_LIPOPROTEIN"/>
    <property type="match status" value="1"/>
</dbReference>
<comment type="caution">
    <text evidence="2">The sequence shown here is derived from an EMBL/GenBank/DDBJ whole genome shotgun (WGS) entry which is preliminary data.</text>
</comment>
<proteinExistence type="predicted"/>
<keyword evidence="1" id="KW-0812">Transmembrane</keyword>
<feature type="transmembrane region" description="Helical" evidence="1">
    <location>
        <begin position="6"/>
        <end position="26"/>
    </location>
</feature>
<protein>
    <recommendedName>
        <fullName evidence="4">Lipoprotein</fullName>
    </recommendedName>
</protein>
<dbReference type="OrthoDB" id="329981at2"/>